<reference evidence="1 2" key="1">
    <citation type="submission" date="2020-08" db="EMBL/GenBank/DDBJ databases">
        <title>Genomic Encyclopedia of Type Strains, Phase IV (KMG-IV): sequencing the most valuable type-strain genomes for metagenomic binning, comparative biology and taxonomic classification.</title>
        <authorList>
            <person name="Goeker M."/>
        </authorList>
    </citation>
    <scope>NUCLEOTIDE SEQUENCE [LARGE SCALE GENOMIC DNA]</scope>
    <source>
        <strain evidence="1 2">DSM 102235</strain>
    </source>
</reference>
<proteinExistence type="predicted"/>
<dbReference type="AlphaFoldDB" id="A0A7W6DN68"/>
<keyword evidence="2" id="KW-1185">Reference proteome</keyword>
<gene>
    <name evidence="1" type="ORF">GGQ68_002538</name>
</gene>
<name>A0A7W6DN68_9RHOB</name>
<dbReference type="EMBL" id="JACIEJ010000005">
    <property type="protein sequence ID" value="MBB3986200.1"/>
    <property type="molecule type" value="Genomic_DNA"/>
</dbReference>
<dbReference type="Proteomes" id="UP000541426">
    <property type="component" value="Unassembled WGS sequence"/>
</dbReference>
<accession>A0A7W6DN68</accession>
<protein>
    <submittedName>
        <fullName evidence="1">Uncharacterized protein</fullName>
    </submittedName>
</protein>
<evidence type="ECO:0000313" key="2">
    <source>
        <dbReference type="Proteomes" id="UP000541426"/>
    </source>
</evidence>
<dbReference type="InterPro" id="IPR038500">
    <property type="entry name" value="Antitermination_sf"/>
</dbReference>
<sequence length="102" mass="11465">MPSKQVEDVYNAMTPEERARWGRRHDSVADLERRLAAAKKREADAAASHCLKCNGAGWFEDTTYDRTGAWAKCGHCHGTGWPIGRVRRVFDAAFAKHVQPKP</sequence>
<organism evidence="1 2">
    <name type="scientific">Sagittula marina</name>
    <dbReference type="NCBI Taxonomy" id="943940"/>
    <lineage>
        <taxon>Bacteria</taxon>
        <taxon>Pseudomonadati</taxon>
        <taxon>Pseudomonadota</taxon>
        <taxon>Alphaproteobacteria</taxon>
        <taxon>Rhodobacterales</taxon>
        <taxon>Roseobacteraceae</taxon>
        <taxon>Sagittula</taxon>
    </lineage>
</organism>
<evidence type="ECO:0000313" key="1">
    <source>
        <dbReference type="EMBL" id="MBB3986200.1"/>
    </source>
</evidence>
<comment type="caution">
    <text evidence="1">The sequence shown here is derived from an EMBL/GenBank/DDBJ whole genome shotgun (WGS) entry which is preliminary data.</text>
</comment>
<dbReference type="Gene3D" id="1.10.274.110">
    <property type="match status" value="1"/>
</dbReference>